<evidence type="ECO:0000256" key="1">
    <source>
        <dbReference type="SAM" id="MobiDB-lite"/>
    </source>
</evidence>
<comment type="caution">
    <text evidence="2">The sequence shown here is derived from an EMBL/GenBank/DDBJ whole genome shotgun (WGS) entry which is preliminary data.</text>
</comment>
<proteinExistence type="predicted"/>
<accession>A0ABW7F735</accession>
<protein>
    <submittedName>
        <fullName evidence="2">DUF3108 domain-containing protein</fullName>
    </submittedName>
</protein>
<reference evidence="2 3" key="1">
    <citation type="submission" date="2024-08" db="EMBL/GenBank/DDBJ databases">
        <authorList>
            <person name="Lu H."/>
        </authorList>
    </citation>
    <scope>NUCLEOTIDE SEQUENCE [LARGE SCALE GENOMIC DNA]</scope>
    <source>
        <strain evidence="2 3">LYH14W</strain>
    </source>
</reference>
<sequence>MKTPRPPALLVLAVLAGHLLLGREVQRIHEGWLQDDRSLPPPRMQVEFVQEMAMQPAVTVRAVPVPAPPRRVTPKSAAVAQAASAPASAPEAKPDTEFMAEAAPEPVADAASAPAAAAPPVAAVASVAPGDEPGPEWPLSTRLSYTLTGTFRGGPIHGQAQVEWLRKGRDYQVHLDVSAGPSFQPFLTRRISSHGQLTPDGIEPQRYDEEEKRVFRDPWRVSVFFLGAEVQLAHGVRQPLPRGAQDSASQFVQLTWLFLTGREPLQAGHRVEFPLVLARRQYAWQYEVMGEVMLDTPMGPVASWHLKPTRPAFEGDLAAEVWLASTMQYLPVRLLIRQNADTVIDLMLKSVPLQAAPESTDDTSRKPSP</sequence>
<gene>
    <name evidence="2" type="ORF">ACG00Y_18425</name>
</gene>
<name>A0ABW7F735_9BURK</name>
<dbReference type="Proteomes" id="UP001606210">
    <property type="component" value="Unassembled WGS sequence"/>
</dbReference>
<organism evidence="2 3">
    <name type="scientific">Pelomonas parva</name>
    <dbReference type="NCBI Taxonomy" id="3299032"/>
    <lineage>
        <taxon>Bacteria</taxon>
        <taxon>Pseudomonadati</taxon>
        <taxon>Pseudomonadota</taxon>
        <taxon>Betaproteobacteria</taxon>
        <taxon>Burkholderiales</taxon>
        <taxon>Sphaerotilaceae</taxon>
        <taxon>Roseateles</taxon>
    </lineage>
</organism>
<evidence type="ECO:0000313" key="2">
    <source>
        <dbReference type="EMBL" id="MFG6431904.1"/>
    </source>
</evidence>
<dbReference type="InterPro" id="IPR021457">
    <property type="entry name" value="DUF3108"/>
</dbReference>
<feature type="compositionally biased region" description="Low complexity" evidence="1">
    <location>
        <begin position="74"/>
        <end position="91"/>
    </location>
</feature>
<keyword evidence="3" id="KW-1185">Reference proteome</keyword>
<dbReference type="Pfam" id="PF11306">
    <property type="entry name" value="DUF3108"/>
    <property type="match status" value="1"/>
</dbReference>
<evidence type="ECO:0000313" key="3">
    <source>
        <dbReference type="Proteomes" id="UP001606210"/>
    </source>
</evidence>
<dbReference type="RefSeq" id="WP_394481350.1">
    <property type="nucleotide sequence ID" value="NZ_JBIGHV010000007.1"/>
</dbReference>
<dbReference type="EMBL" id="JBIGHV010000007">
    <property type="protein sequence ID" value="MFG6431904.1"/>
    <property type="molecule type" value="Genomic_DNA"/>
</dbReference>
<feature type="region of interest" description="Disordered" evidence="1">
    <location>
        <begin position="68"/>
        <end position="95"/>
    </location>
</feature>